<reference evidence="3" key="1">
    <citation type="submission" date="2021-10" db="EMBL/GenBank/DDBJ databases">
        <title>De novo Genome Assembly of Clathrus columnatus (Basidiomycota, Fungi) Using Illumina and Nanopore Sequence Data.</title>
        <authorList>
            <person name="Ogiso-Tanaka E."/>
            <person name="Itagaki H."/>
            <person name="Hosoya T."/>
            <person name="Hosaka K."/>
        </authorList>
    </citation>
    <scope>NUCLEOTIDE SEQUENCE</scope>
    <source>
        <strain evidence="3">MO-923</strain>
    </source>
</reference>
<feature type="transmembrane region" description="Helical" evidence="2">
    <location>
        <begin position="262"/>
        <end position="286"/>
    </location>
</feature>
<keyword evidence="4" id="KW-1185">Reference proteome</keyword>
<comment type="caution">
    <text evidence="3">The sequence shown here is derived from an EMBL/GenBank/DDBJ whole genome shotgun (WGS) entry which is preliminary data.</text>
</comment>
<feature type="compositionally biased region" description="Low complexity" evidence="1">
    <location>
        <begin position="336"/>
        <end position="348"/>
    </location>
</feature>
<feature type="region of interest" description="Disordered" evidence="1">
    <location>
        <begin position="216"/>
        <end position="256"/>
    </location>
</feature>
<feature type="region of interest" description="Disordered" evidence="1">
    <location>
        <begin position="331"/>
        <end position="362"/>
    </location>
</feature>
<evidence type="ECO:0000256" key="1">
    <source>
        <dbReference type="SAM" id="MobiDB-lite"/>
    </source>
</evidence>
<feature type="compositionally biased region" description="Polar residues" evidence="1">
    <location>
        <begin position="349"/>
        <end position="362"/>
    </location>
</feature>
<dbReference type="Proteomes" id="UP001050691">
    <property type="component" value="Unassembled WGS sequence"/>
</dbReference>
<evidence type="ECO:0000313" key="4">
    <source>
        <dbReference type="Proteomes" id="UP001050691"/>
    </source>
</evidence>
<dbReference type="EMBL" id="BPWL01000002">
    <property type="protein sequence ID" value="GJJ07700.1"/>
    <property type="molecule type" value="Genomic_DNA"/>
</dbReference>
<evidence type="ECO:0000313" key="3">
    <source>
        <dbReference type="EMBL" id="GJJ07700.1"/>
    </source>
</evidence>
<sequence>MTIRNVDAQNDPNWTCSIDSFPLDTGGNNGIADTNRYILCSNDSLPLGQHTVSIDVRSLGTPFWFDYIRYQPGPTVSNDSKIIIYDSLNDNIQYDGTWLNSPNSGAHMTQTDGGTLSVPFNGTSISWVGFALTSLPEGAANAKYSLDLGPDVEFPIPTITPSENTNEFQETYFITPPVENGHHTLVVTYEGNGQTTPLMLDYFLVSTGPKIPDGSLGTSNTTLLIPDGDQSGTSSSPASSPSTVSGGNTSNIGSSKANMTDVGAIVGGVIGGLALVFIIALTIFLIRRMRRRERRSSIEASYHTVPHIRSVPSLIVSTNNPTSTVIDPWVPPQRETFSSPPASTSTTSGVPQNYQHTRSQSSNTAYISAVGSTVTFSKSHEVGPPGYSP</sequence>
<evidence type="ECO:0000256" key="2">
    <source>
        <dbReference type="SAM" id="Phobius"/>
    </source>
</evidence>
<protein>
    <submittedName>
        <fullName evidence="3">Uncharacterized protein</fullName>
    </submittedName>
</protein>
<dbReference type="Gene3D" id="2.60.120.260">
    <property type="entry name" value="Galactose-binding domain-like"/>
    <property type="match status" value="1"/>
</dbReference>
<organism evidence="3 4">
    <name type="scientific">Clathrus columnatus</name>
    <dbReference type="NCBI Taxonomy" id="1419009"/>
    <lineage>
        <taxon>Eukaryota</taxon>
        <taxon>Fungi</taxon>
        <taxon>Dikarya</taxon>
        <taxon>Basidiomycota</taxon>
        <taxon>Agaricomycotina</taxon>
        <taxon>Agaricomycetes</taxon>
        <taxon>Phallomycetidae</taxon>
        <taxon>Phallales</taxon>
        <taxon>Clathraceae</taxon>
        <taxon>Clathrus</taxon>
    </lineage>
</organism>
<keyword evidence="2" id="KW-0812">Transmembrane</keyword>
<keyword evidence="2" id="KW-0472">Membrane</keyword>
<accession>A0AAV5A3W6</accession>
<gene>
    <name evidence="3" type="ORF">Clacol_001905</name>
</gene>
<keyword evidence="2" id="KW-1133">Transmembrane helix</keyword>
<name>A0AAV5A3W6_9AGAM</name>
<proteinExistence type="predicted"/>
<dbReference type="AlphaFoldDB" id="A0AAV5A3W6"/>
<feature type="compositionally biased region" description="Low complexity" evidence="1">
    <location>
        <begin position="231"/>
        <end position="247"/>
    </location>
</feature>